<dbReference type="RefSeq" id="WP_377771203.1">
    <property type="nucleotide sequence ID" value="NZ_JBHUOQ010000001.1"/>
</dbReference>
<reference evidence="7" key="1">
    <citation type="journal article" date="2019" name="Int. J. Syst. Evol. Microbiol.">
        <title>The Global Catalogue of Microorganisms (GCM) 10K type strain sequencing project: providing services to taxonomists for standard genome sequencing and annotation.</title>
        <authorList>
            <consortium name="The Broad Institute Genomics Platform"/>
            <consortium name="The Broad Institute Genome Sequencing Center for Infectious Disease"/>
            <person name="Wu L."/>
            <person name="Ma J."/>
        </authorList>
    </citation>
    <scope>NUCLEOTIDE SEQUENCE [LARGE SCALE GENOMIC DNA]</scope>
    <source>
        <strain evidence="7">KCTC 33575</strain>
    </source>
</reference>
<proteinExistence type="predicted"/>
<organism evidence="6 7">
    <name type="scientific">Corticicoccus populi</name>
    <dbReference type="NCBI Taxonomy" id="1812821"/>
    <lineage>
        <taxon>Bacteria</taxon>
        <taxon>Bacillati</taxon>
        <taxon>Bacillota</taxon>
        <taxon>Bacilli</taxon>
        <taxon>Bacillales</taxon>
        <taxon>Staphylococcaceae</taxon>
        <taxon>Corticicoccus</taxon>
    </lineage>
</organism>
<feature type="domain" description="MsrB" evidence="5">
    <location>
        <begin position="3"/>
        <end position="125"/>
    </location>
</feature>
<evidence type="ECO:0000256" key="2">
    <source>
        <dbReference type="ARBA" id="ARBA00023002"/>
    </source>
</evidence>
<name>A0ABW5WR77_9STAP</name>
<dbReference type="EC" id="1.8.4.12" evidence="1"/>
<gene>
    <name evidence="6" type="primary">msrB</name>
    <name evidence="6" type="ORF">ACFSX4_02450</name>
</gene>
<dbReference type="GO" id="GO:0033743">
    <property type="term" value="F:peptide-methionine (R)-S-oxide reductase activity"/>
    <property type="evidence" value="ECO:0007669"/>
    <property type="project" value="UniProtKB-EC"/>
</dbReference>
<evidence type="ECO:0000256" key="1">
    <source>
        <dbReference type="ARBA" id="ARBA00012499"/>
    </source>
</evidence>
<dbReference type="PROSITE" id="PS51790">
    <property type="entry name" value="MSRB"/>
    <property type="match status" value="1"/>
</dbReference>
<evidence type="ECO:0000256" key="3">
    <source>
        <dbReference type="ARBA" id="ARBA00048488"/>
    </source>
</evidence>
<protein>
    <recommendedName>
        <fullName evidence="1">peptide-methionine (R)-S-oxide reductase</fullName>
        <ecNumber evidence="1">1.8.4.12</ecNumber>
    </recommendedName>
</protein>
<comment type="catalytic activity">
    <reaction evidence="3">
        <text>L-methionyl-[protein] + [thioredoxin]-disulfide + H2O = L-methionyl-(R)-S-oxide-[protein] + [thioredoxin]-dithiol</text>
        <dbReference type="Rhea" id="RHEA:24164"/>
        <dbReference type="Rhea" id="RHEA-COMP:10698"/>
        <dbReference type="Rhea" id="RHEA-COMP:10700"/>
        <dbReference type="Rhea" id="RHEA-COMP:12313"/>
        <dbReference type="Rhea" id="RHEA-COMP:12314"/>
        <dbReference type="ChEBI" id="CHEBI:15377"/>
        <dbReference type="ChEBI" id="CHEBI:16044"/>
        <dbReference type="ChEBI" id="CHEBI:29950"/>
        <dbReference type="ChEBI" id="CHEBI:45764"/>
        <dbReference type="ChEBI" id="CHEBI:50058"/>
        <dbReference type="EC" id="1.8.4.12"/>
    </reaction>
</comment>
<dbReference type="Gene3D" id="2.170.150.20">
    <property type="entry name" value="Peptide methionine sulfoxide reductase"/>
    <property type="match status" value="1"/>
</dbReference>
<feature type="region of interest" description="Disordered" evidence="4">
    <location>
        <begin position="1"/>
        <end position="23"/>
    </location>
</feature>
<comment type="caution">
    <text evidence="6">The sequence shown here is derived from an EMBL/GenBank/DDBJ whole genome shotgun (WGS) entry which is preliminary data.</text>
</comment>
<keyword evidence="7" id="KW-1185">Reference proteome</keyword>
<dbReference type="SUPFAM" id="SSF51316">
    <property type="entry name" value="Mss4-like"/>
    <property type="match status" value="1"/>
</dbReference>
<evidence type="ECO:0000313" key="6">
    <source>
        <dbReference type="EMBL" id="MFD2829310.1"/>
    </source>
</evidence>
<evidence type="ECO:0000313" key="7">
    <source>
        <dbReference type="Proteomes" id="UP001597519"/>
    </source>
</evidence>
<dbReference type="Pfam" id="PF01641">
    <property type="entry name" value="SelR"/>
    <property type="match status" value="1"/>
</dbReference>
<dbReference type="PANTHER" id="PTHR10173:SF59">
    <property type="entry name" value="PEPTIDE METHIONINE SULFOXIDE REDUCTASE MSRA_MSRB"/>
    <property type="match status" value="1"/>
</dbReference>
<dbReference type="PANTHER" id="PTHR10173">
    <property type="entry name" value="METHIONINE SULFOXIDE REDUCTASE"/>
    <property type="match status" value="1"/>
</dbReference>
<dbReference type="EMBL" id="JBHUOQ010000001">
    <property type="protein sequence ID" value="MFD2829310.1"/>
    <property type="molecule type" value="Genomic_DNA"/>
</dbReference>
<sequence length="143" mass="16362">MTQKKDISELTGNEYNVMKESGTEPPFQNEYWNHFQEGVYTDKISGEVLFTSHDKFDSSCGWPSFYKTSSDDVSEHFDDSFGMRRTEVRSESSDSHLGHVFPDGPESLGGMRYCINSAALTFIPKEELSEKGYGEYLKHFENN</sequence>
<dbReference type="NCBIfam" id="TIGR00357">
    <property type="entry name" value="peptide-methionine (R)-S-oxide reductase MsrB"/>
    <property type="match status" value="1"/>
</dbReference>
<dbReference type="InterPro" id="IPR011057">
    <property type="entry name" value="Mss4-like_sf"/>
</dbReference>
<dbReference type="InterPro" id="IPR002579">
    <property type="entry name" value="Met_Sox_Rdtase_MsrB_dom"/>
</dbReference>
<dbReference type="InterPro" id="IPR028427">
    <property type="entry name" value="Met_Sox_Rdtase_MsrB"/>
</dbReference>
<dbReference type="Proteomes" id="UP001597519">
    <property type="component" value="Unassembled WGS sequence"/>
</dbReference>
<evidence type="ECO:0000256" key="4">
    <source>
        <dbReference type="SAM" id="MobiDB-lite"/>
    </source>
</evidence>
<accession>A0ABW5WR77</accession>
<evidence type="ECO:0000259" key="5">
    <source>
        <dbReference type="PROSITE" id="PS51790"/>
    </source>
</evidence>
<keyword evidence="2 6" id="KW-0560">Oxidoreductase</keyword>